<dbReference type="InterPro" id="IPR004000">
    <property type="entry name" value="Actin"/>
</dbReference>
<feature type="coiled-coil region" evidence="13">
    <location>
        <begin position="297"/>
        <end position="336"/>
    </location>
</feature>
<name>A0A3P8QSD8_ASTCA</name>
<comment type="subcellular location">
    <subcellularLocation>
        <location evidence="1">Nucleus</location>
    </subcellularLocation>
</comment>
<evidence type="ECO:0000256" key="7">
    <source>
        <dbReference type="ARBA" id="ARBA00023097"/>
    </source>
</evidence>
<evidence type="ECO:0000256" key="12">
    <source>
        <dbReference type="ARBA" id="ARBA00038582"/>
    </source>
</evidence>
<evidence type="ECO:0000256" key="2">
    <source>
        <dbReference type="ARBA" id="ARBA00006021"/>
    </source>
</evidence>
<keyword evidence="10" id="KW-0234">DNA repair</keyword>
<dbReference type="Ensembl" id="ENSACLT00000032712.2">
    <property type="protein sequence ID" value="ENSACLP00000031959.2"/>
    <property type="gene ID" value="ENSACLG00000021647.2"/>
</dbReference>
<dbReference type="Gene3D" id="3.30.420.40">
    <property type="match status" value="4"/>
</dbReference>
<dbReference type="FunFam" id="3.90.640.10:FF:000016">
    <property type="entry name" value="ARP5 actin-related protein 5 homolog"/>
    <property type="match status" value="1"/>
</dbReference>
<evidence type="ECO:0000256" key="1">
    <source>
        <dbReference type="ARBA" id="ARBA00004123"/>
    </source>
</evidence>
<accession>A0A3P8QSD8</accession>
<comment type="similarity">
    <text evidence="2">Belongs to the actin family. ARP5 subfamily.</text>
</comment>
<reference evidence="15" key="3">
    <citation type="submission" date="2025-09" db="UniProtKB">
        <authorList>
            <consortium name="Ensembl"/>
        </authorList>
    </citation>
    <scope>IDENTIFICATION</scope>
</reference>
<dbReference type="FunFam" id="3.30.420.40:FF:000098">
    <property type="entry name" value="ARP5 actin-related protein 5 homolog"/>
    <property type="match status" value="1"/>
</dbReference>
<organism evidence="15 16">
    <name type="scientific">Astatotilapia calliptera</name>
    <name type="common">Eastern happy</name>
    <name type="synonym">Chromis callipterus</name>
    <dbReference type="NCBI Taxonomy" id="8154"/>
    <lineage>
        <taxon>Eukaryota</taxon>
        <taxon>Metazoa</taxon>
        <taxon>Chordata</taxon>
        <taxon>Craniata</taxon>
        <taxon>Vertebrata</taxon>
        <taxon>Euteleostomi</taxon>
        <taxon>Actinopterygii</taxon>
        <taxon>Neopterygii</taxon>
        <taxon>Teleostei</taxon>
        <taxon>Neoteleostei</taxon>
        <taxon>Acanthomorphata</taxon>
        <taxon>Ovalentaria</taxon>
        <taxon>Cichlomorphae</taxon>
        <taxon>Cichliformes</taxon>
        <taxon>Cichlidae</taxon>
        <taxon>African cichlids</taxon>
        <taxon>Pseudocrenilabrinae</taxon>
        <taxon>Haplochromini</taxon>
        <taxon>Astatotilapia</taxon>
    </lineage>
</organism>
<keyword evidence="11" id="KW-0539">Nucleus</keyword>
<dbReference type="GeneTree" id="ENSGT00720000108866"/>
<evidence type="ECO:0000256" key="5">
    <source>
        <dbReference type="ARBA" id="ARBA00023015"/>
    </source>
</evidence>
<keyword evidence="9" id="KW-0233">DNA recombination</keyword>
<dbReference type="GO" id="GO:0051052">
    <property type="term" value="P:regulation of DNA metabolic process"/>
    <property type="evidence" value="ECO:0007669"/>
    <property type="project" value="UniProtKB-ARBA"/>
</dbReference>
<keyword evidence="6 13" id="KW-0175">Coiled coil</keyword>
<reference evidence="15" key="2">
    <citation type="submission" date="2025-08" db="UniProtKB">
        <authorList>
            <consortium name="Ensembl"/>
        </authorList>
    </citation>
    <scope>IDENTIFICATION</scope>
</reference>
<evidence type="ECO:0000256" key="14">
    <source>
        <dbReference type="SAM" id="MobiDB-lite"/>
    </source>
</evidence>
<evidence type="ECO:0000256" key="4">
    <source>
        <dbReference type="ARBA" id="ARBA00022763"/>
    </source>
</evidence>
<dbReference type="CDD" id="cd10211">
    <property type="entry name" value="ASKHA_NBD_Arp5"/>
    <property type="match status" value="1"/>
</dbReference>
<proteinExistence type="inferred from homology"/>
<dbReference type="GO" id="GO:0045935">
    <property type="term" value="P:positive regulation of nucleobase-containing compound metabolic process"/>
    <property type="evidence" value="ECO:0007669"/>
    <property type="project" value="UniProtKB-ARBA"/>
</dbReference>
<keyword evidence="7" id="KW-0558">Oxidation</keyword>
<dbReference type="GO" id="GO:0010604">
    <property type="term" value="P:positive regulation of macromolecule metabolic process"/>
    <property type="evidence" value="ECO:0007669"/>
    <property type="project" value="UniProtKB-ARBA"/>
</dbReference>
<keyword evidence="8" id="KW-0804">Transcription</keyword>
<reference evidence="15" key="1">
    <citation type="submission" date="2018-05" db="EMBL/GenBank/DDBJ databases">
        <authorList>
            <person name="Datahose"/>
        </authorList>
    </citation>
    <scope>NUCLEOTIDE SEQUENCE</scope>
</reference>
<feature type="compositionally biased region" description="Low complexity" evidence="14">
    <location>
        <begin position="569"/>
        <end position="583"/>
    </location>
</feature>
<keyword evidence="16" id="KW-1185">Reference proteome</keyword>
<evidence type="ECO:0000313" key="16">
    <source>
        <dbReference type="Proteomes" id="UP000265100"/>
    </source>
</evidence>
<dbReference type="Bgee" id="ENSACLG00000021647">
    <property type="expression patterns" value="Expressed in testis and 6 other cell types or tissues"/>
</dbReference>
<dbReference type="GO" id="GO:0005634">
    <property type="term" value="C:nucleus"/>
    <property type="evidence" value="ECO:0007669"/>
    <property type="project" value="UniProtKB-SubCell"/>
</dbReference>
<dbReference type="GO" id="GO:0033044">
    <property type="term" value="P:regulation of chromosome organization"/>
    <property type="evidence" value="ECO:0007669"/>
    <property type="project" value="UniProtKB-ARBA"/>
</dbReference>
<dbReference type="PROSITE" id="PS00432">
    <property type="entry name" value="ACTINS_2"/>
    <property type="match status" value="1"/>
</dbReference>
<evidence type="ECO:0000256" key="13">
    <source>
        <dbReference type="SAM" id="Coils"/>
    </source>
</evidence>
<evidence type="ECO:0000256" key="10">
    <source>
        <dbReference type="ARBA" id="ARBA00023204"/>
    </source>
</evidence>
<gene>
    <name evidence="15" type="primary">ACTR5</name>
</gene>
<dbReference type="Proteomes" id="UP000265100">
    <property type="component" value="Chromosome 20"/>
</dbReference>
<dbReference type="InterPro" id="IPR004001">
    <property type="entry name" value="Actin_CS"/>
</dbReference>
<comment type="subunit">
    <text evidence="12">Polymerization of globular actin (G-actin) leads to a structural filament (F-actin) in the form of a two-stranded helix. Each actin can bind to 4 others.</text>
</comment>
<evidence type="ECO:0000256" key="9">
    <source>
        <dbReference type="ARBA" id="ARBA00023172"/>
    </source>
</evidence>
<evidence type="ECO:0000256" key="11">
    <source>
        <dbReference type="ARBA" id="ARBA00023242"/>
    </source>
</evidence>
<evidence type="ECO:0000256" key="6">
    <source>
        <dbReference type="ARBA" id="ARBA00023054"/>
    </source>
</evidence>
<dbReference type="SUPFAM" id="SSF53067">
    <property type="entry name" value="Actin-like ATPase domain"/>
    <property type="match status" value="2"/>
</dbReference>
<dbReference type="SMART" id="SM00268">
    <property type="entry name" value="ACTIN"/>
    <property type="match status" value="1"/>
</dbReference>
<dbReference type="FunFam" id="3.30.420.40:FF:000048">
    <property type="entry name" value="ARP5 actin-related protein 5 homolog"/>
    <property type="match status" value="1"/>
</dbReference>
<dbReference type="FunFam" id="3.30.420.40:FF:000122">
    <property type="entry name" value="ARP5 actin-related protein 5 homolog"/>
    <property type="match status" value="1"/>
</dbReference>
<evidence type="ECO:0000256" key="3">
    <source>
        <dbReference type="ARBA" id="ARBA00021612"/>
    </source>
</evidence>
<feature type="region of interest" description="Disordered" evidence="14">
    <location>
        <begin position="569"/>
        <end position="589"/>
    </location>
</feature>
<keyword evidence="5" id="KW-0805">Transcription regulation</keyword>
<dbReference type="Pfam" id="PF00022">
    <property type="entry name" value="Actin"/>
    <property type="match status" value="2"/>
</dbReference>
<dbReference type="PANTHER" id="PTHR11937">
    <property type="entry name" value="ACTIN"/>
    <property type="match status" value="1"/>
</dbReference>
<sequence length="589" mass="66457">MASKEGSVCQIFSFQDWKASPDPILELPVQYLTHTPSPIVIDNGSFQTRAGWAAPGAELDPPRLLFKSVAARSRGAARSETQIGNDIPNLEPLRWLLKSQFDRNVVVNFEIQELIFDYVFTHLGITSEGSVDHPIVLTEAPCNPLHCRQMMSELLFECYSVPYVSYGVDSLYSFYHNNNQRKLQSPHTGIILSSGYHCSHILPVINGRLDAVNCKRVNVAGSQAASYLQRLLQLKYPGHLAAITLSRMEELLHEHSYTAVDYHEELEKWRSPEFYEREVHRMQLPFSSKVPGGCVSVEERQERRAQQLRRLQEINARRREEKLQQDQERLDRLLAVQELLEDGLLDQFHKSLVELNMDSAEELQSYINKLQLAVEQGRQKLLHSDGAEGKAEPVFNMAEYHQLFVGTERLRCPEILFQPSLTGEEQMGLMETLQYVLARYTPEQQEALVSNVFLTGGNMQYPGMKERVERELLAMRPFQSQFKVTMASCPALDAWHGARGWALEHPPGAVSEGWISRQDYEEKGGEYLSEHCASNAFVPMKIAKPARPAEPPVTMQASTEGPAAITMVTTDPTPPSSTSAVADVTMVTT</sequence>
<dbReference type="GO" id="GO:0006310">
    <property type="term" value="P:DNA recombination"/>
    <property type="evidence" value="ECO:0007669"/>
    <property type="project" value="UniProtKB-KW"/>
</dbReference>
<evidence type="ECO:0000256" key="8">
    <source>
        <dbReference type="ARBA" id="ARBA00023163"/>
    </source>
</evidence>
<dbReference type="FunFam" id="3.30.420.40:FF:000058">
    <property type="entry name" value="Putative actin-related protein 5"/>
    <property type="match status" value="1"/>
</dbReference>
<keyword evidence="4" id="KW-0227">DNA damage</keyword>
<dbReference type="InterPro" id="IPR043129">
    <property type="entry name" value="ATPase_NBD"/>
</dbReference>
<dbReference type="Gene3D" id="3.90.640.10">
    <property type="entry name" value="Actin, Chain A, domain 4"/>
    <property type="match status" value="2"/>
</dbReference>
<dbReference type="GO" id="GO:0006281">
    <property type="term" value="P:DNA repair"/>
    <property type="evidence" value="ECO:0007669"/>
    <property type="project" value="UniProtKB-KW"/>
</dbReference>
<protein>
    <recommendedName>
        <fullName evidence="3">Actin-related protein 5</fullName>
    </recommendedName>
</protein>
<dbReference type="AlphaFoldDB" id="A0A3P8QSD8"/>
<evidence type="ECO:0000313" key="15">
    <source>
        <dbReference type="Ensembl" id="ENSACLP00000031959.2"/>
    </source>
</evidence>